<dbReference type="EMBL" id="BPFB01000036">
    <property type="protein sequence ID" value="GIU49285.1"/>
    <property type="molecule type" value="Genomic_DNA"/>
</dbReference>
<feature type="chain" id="PRO_5046772634" description="DUF3157 family protein" evidence="1">
    <location>
        <begin position="23"/>
        <end position="218"/>
    </location>
</feature>
<comment type="caution">
    <text evidence="2">The sequence shown here is derived from an EMBL/GenBank/DDBJ whole genome shotgun (WGS) entry which is preliminary data.</text>
</comment>
<evidence type="ECO:0008006" key="4">
    <source>
        <dbReference type="Google" id="ProtNLM"/>
    </source>
</evidence>
<reference evidence="2 3" key="1">
    <citation type="submission" date="2021-05" db="EMBL/GenBank/DDBJ databases">
        <title>Molecular characterization for Shewanella algae harboring chromosomal blaOXA-55-like strains isolated from clinical and environment sample.</title>
        <authorList>
            <person name="Ohama Y."/>
            <person name="Aoki K."/>
            <person name="Harada S."/>
            <person name="Moriya K."/>
            <person name="Ishii Y."/>
            <person name="Tateda K."/>
        </authorList>
    </citation>
    <scope>NUCLEOTIDE SEQUENCE [LARGE SCALE GENOMIC DNA]</scope>
    <source>
        <strain evidence="2 3">LMG 23746</strain>
    </source>
</reference>
<dbReference type="Proteomes" id="UP000761574">
    <property type="component" value="Unassembled WGS sequence"/>
</dbReference>
<organism evidence="2 3">
    <name type="scientific">Shewanella algidipiscicola</name>
    <dbReference type="NCBI Taxonomy" id="614070"/>
    <lineage>
        <taxon>Bacteria</taxon>
        <taxon>Pseudomonadati</taxon>
        <taxon>Pseudomonadota</taxon>
        <taxon>Gammaproteobacteria</taxon>
        <taxon>Alteromonadales</taxon>
        <taxon>Shewanellaceae</taxon>
        <taxon>Shewanella</taxon>
    </lineage>
</organism>
<evidence type="ECO:0000313" key="3">
    <source>
        <dbReference type="Proteomes" id="UP000761574"/>
    </source>
</evidence>
<protein>
    <recommendedName>
        <fullName evidence="4">DUF3157 family protein</fullName>
    </recommendedName>
</protein>
<evidence type="ECO:0000256" key="1">
    <source>
        <dbReference type="SAM" id="SignalP"/>
    </source>
</evidence>
<feature type="signal peptide" evidence="1">
    <location>
        <begin position="1"/>
        <end position="22"/>
    </location>
</feature>
<keyword evidence="3" id="KW-1185">Reference proteome</keyword>
<evidence type="ECO:0000313" key="2">
    <source>
        <dbReference type="EMBL" id="GIU49285.1"/>
    </source>
</evidence>
<gene>
    <name evidence="2" type="ORF">TUM4630_27570</name>
</gene>
<keyword evidence="1" id="KW-0732">Signal</keyword>
<dbReference type="InterPro" id="IPR021501">
    <property type="entry name" value="DUF3157"/>
</dbReference>
<name>A0ABQ4PM62_9GAMM</name>
<accession>A0ABQ4PM62</accession>
<dbReference type="RefSeq" id="WP_119979296.1">
    <property type="nucleotide sequence ID" value="NZ_BPFB01000036.1"/>
</dbReference>
<sequence length="218" mass="24213">MYKALPYYAALAMMLISLSTLAKDMAPEPVAIVTLENGASVKLNDDFTWEYVFLENQPTAQAPKDTPTSTAPNTPEFNAAAQGATVATVTTAEVANSLSHRAIEQSDLLKSTAKNGVKISYLNSQWDSKGRLGLNFELSSTSPESYVMIELEIGLFADSGQLIKKETVEVWQAIFRMPETYLRKGQTRKSDTFWIEGVDKAQWSKQLLTLKMKEMNSR</sequence>
<dbReference type="Pfam" id="PF11355">
    <property type="entry name" value="DUF3157"/>
    <property type="match status" value="1"/>
</dbReference>
<proteinExistence type="predicted"/>